<dbReference type="PANTHER" id="PTHR47256">
    <property type="entry name" value="ZN(II)2CYS6 TRANSCRIPTION FACTOR (EUROFUNG)-RELATED"/>
    <property type="match status" value="1"/>
</dbReference>
<evidence type="ECO:0000313" key="4">
    <source>
        <dbReference type="EMBL" id="TRX95717.1"/>
    </source>
</evidence>
<dbReference type="GO" id="GO:0000981">
    <property type="term" value="F:DNA-binding transcription factor activity, RNA polymerase II-specific"/>
    <property type="evidence" value="ECO:0007669"/>
    <property type="project" value="InterPro"/>
</dbReference>
<dbReference type="InterPro" id="IPR053187">
    <property type="entry name" value="Notoamide_regulator"/>
</dbReference>
<sequence>MMGRQLIPIQPKRCPLDENGKNLDAELNISRRSRTTILVACDPCRRLKTKCDGRRPACRKCRNKGQECIYELPQDVLSRSSARKAIKNQLQRENVELRQLFRDLSRRPESEALDIFQRLRVVDDPIALARSIRQAELLLPSTAMGDHDKVSTVHKLEFDALLKSPIKIPAQPWTTVAGDGIVSELISSWFKWDNAFLYSFIDRDCFMQDIRDGDPDSAVYCSPFLVNAICAFRSYFSETIDMVLQMTKLDLKEQFLAEAKRQYDHGPPSIPKIQGLWILFAISSIEGDDRSGSLYRFASYDLLQSPGIPCLFPDFNYETLVSVGLSDQQFTSLSAQPPSLGGAISTFCQLAVLMSEVLRIGQWQKDNEDTCLEYHVQLKSRKAALAQLDVISESLPPALHHEHNFTPETCFLRVVMNTVAYTILRPLRPDTVLDEDNATTVQSALLGYCALDTEIMERYFATWSTPEFSTTAFLGPLNAGKVLLPLLPFESAQQLFPRICRLMRTIAARMPIAKYVMKGWQAALWSRNMDIPGPAEPYFLNLGEERERVQDMPTSLVVANIPDFEETWLQDWDSGELGFLLKKWSVMNITERERRKSF</sequence>
<evidence type="ECO:0000256" key="1">
    <source>
        <dbReference type="ARBA" id="ARBA00022723"/>
    </source>
</evidence>
<accession>A0A553I685</accession>
<evidence type="ECO:0000259" key="3">
    <source>
        <dbReference type="PROSITE" id="PS50048"/>
    </source>
</evidence>
<keyword evidence="5" id="KW-1185">Reference proteome</keyword>
<feature type="domain" description="Zn(2)-C6 fungal-type" evidence="3">
    <location>
        <begin position="40"/>
        <end position="70"/>
    </location>
</feature>
<dbReference type="OrthoDB" id="2943660at2759"/>
<dbReference type="Proteomes" id="UP000319160">
    <property type="component" value="Unassembled WGS sequence"/>
</dbReference>
<dbReference type="CDD" id="cd00067">
    <property type="entry name" value="GAL4"/>
    <property type="match status" value="1"/>
</dbReference>
<dbReference type="SMART" id="SM00066">
    <property type="entry name" value="GAL4"/>
    <property type="match status" value="1"/>
</dbReference>
<reference evidence="5" key="1">
    <citation type="submission" date="2019-06" db="EMBL/GenBank/DDBJ databases">
        <title>Draft genome sequence of the griseofulvin-producing fungus Xylaria cubensis strain G536.</title>
        <authorList>
            <person name="Mead M.E."/>
            <person name="Raja H.A."/>
            <person name="Steenwyk J.L."/>
            <person name="Knowles S.L."/>
            <person name="Oberlies N.H."/>
            <person name="Rokas A."/>
        </authorList>
    </citation>
    <scope>NUCLEOTIDE SEQUENCE [LARGE SCALE GENOMIC DNA]</scope>
    <source>
        <strain evidence="5">G536</strain>
    </source>
</reference>
<evidence type="ECO:0000313" key="5">
    <source>
        <dbReference type="Proteomes" id="UP000319160"/>
    </source>
</evidence>
<dbReference type="Pfam" id="PF04082">
    <property type="entry name" value="Fungal_trans"/>
    <property type="match status" value="1"/>
</dbReference>
<dbReference type="Pfam" id="PF00172">
    <property type="entry name" value="Zn_clus"/>
    <property type="match status" value="1"/>
</dbReference>
<dbReference type="PROSITE" id="PS00463">
    <property type="entry name" value="ZN2_CY6_FUNGAL_1"/>
    <property type="match status" value="1"/>
</dbReference>
<dbReference type="InterPro" id="IPR001138">
    <property type="entry name" value="Zn2Cys6_DnaBD"/>
</dbReference>
<organism evidence="4 5">
    <name type="scientific">Xylaria flabelliformis</name>
    <dbReference type="NCBI Taxonomy" id="2512241"/>
    <lineage>
        <taxon>Eukaryota</taxon>
        <taxon>Fungi</taxon>
        <taxon>Dikarya</taxon>
        <taxon>Ascomycota</taxon>
        <taxon>Pezizomycotina</taxon>
        <taxon>Sordariomycetes</taxon>
        <taxon>Xylariomycetidae</taxon>
        <taxon>Xylariales</taxon>
        <taxon>Xylariaceae</taxon>
        <taxon>Xylaria</taxon>
    </lineage>
</organism>
<dbReference type="InterPro" id="IPR007219">
    <property type="entry name" value="XnlR_reg_dom"/>
</dbReference>
<dbReference type="CDD" id="cd12148">
    <property type="entry name" value="fungal_TF_MHR"/>
    <property type="match status" value="1"/>
</dbReference>
<dbReference type="AlphaFoldDB" id="A0A553I685"/>
<name>A0A553I685_9PEZI</name>
<comment type="caution">
    <text evidence="4">The sequence shown here is derived from an EMBL/GenBank/DDBJ whole genome shotgun (WGS) entry which is preliminary data.</text>
</comment>
<gene>
    <name evidence="4" type="ORF">FHL15_003271</name>
</gene>
<protein>
    <recommendedName>
        <fullName evidence="3">Zn(2)-C6 fungal-type domain-containing protein</fullName>
    </recommendedName>
</protein>
<evidence type="ECO:0000256" key="2">
    <source>
        <dbReference type="ARBA" id="ARBA00023242"/>
    </source>
</evidence>
<dbReference type="SUPFAM" id="SSF57701">
    <property type="entry name" value="Zn2/Cys6 DNA-binding domain"/>
    <property type="match status" value="1"/>
</dbReference>
<dbReference type="GO" id="GO:0008270">
    <property type="term" value="F:zinc ion binding"/>
    <property type="evidence" value="ECO:0007669"/>
    <property type="project" value="InterPro"/>
</dbReference>
<dbReference type="PANTHER" id="PTHR47256:SF1">
    <property type="entry name" value="ZN(II)2CYS6 TRANSCRIPTION FACTOR (EUROFUNG)"/>
    <property type="match status" value="1"/>
</dbReference>
<dbReference type="EMBL" id="VFLP01000014">
    <property type="protein sequence ID" value="TRX95717.1"/>
    <property type="molecule type" value="Genomic_DNA"/>
</dbReference>
<dbReference type="PROSITE" id="PS50048">
    <property type="entry name" value="ZN2_CY6_FUNGAL_2"/>
    <property type="match status" value="1"/>
</dbReference>
<dbReference type="InterPro" id="IPR036864">
    <property type="entry name" value="Zn2-C6_fun-type_DNA-bd_sf"/>
</dbReference>
<dbReference type="Gene3D" id="4.10.240.10">
    <property type="entry name" value="Zn(2)-C6 fungal-type DNA-binding domain"/>
    <property type="match status" value="1"/>
</dbReference>
<keyword evidence="2" id="KW-0539">Nucleus</keyword>
<proteinExistence type="predicted"/>
<dbReference type="STRING" id="2512241.A0A553I685"/>
<keyword evidence="1" id="KW-0479">Metal-binding</keyword>